<dbReference type="EMBL" id="NOZQ01000103">
    <property type="protein sequence ID" value="OYD15771.1"/>
    <property type="molecule type" value="Genomic_DNA"/>
</dbReference>
<organism evidence="1 2">
    <name type="scientific">candidate division WOR-3 bacterium JGI_Cruoil_03_44_89</name>
    <dbReference type="NCBI Taxonomy" id="1973748"/>
    <lineage>
        <taxon>Bacteria</taxon>
        <taxon>Bacteria division WOR-3</taxon>
    </lineage>
</organism>
<name>A0A235BU75_UNCW3</name>
<protein>
    <submittedName>
        <fullName evidence="1">Uncharacterized protein</fullName>
    </submittedName>
</protein>
<gene>
    <name evidence="1" type="ORF">CH333_05035</name>
</gene>
<proteinExistence type="predicted"/>
<evidence type="ECO:0000313" key="2">
    <source>
        <dbReference type="Proteomes" id="UP000215215"/>
    </source>
</evidence>
<accession>A0A235BU75</accession>
<evidence type="ECO:0000313" key="1">
    <source>
        <dbReference type="EMBL" id="OYD15771.1"/>
    </source>
</evidence>
<sequence>MGLHFDLLSRKDIEQMDALKESYGGARGIMKSIENMRKYETRKKIAREKGYGETLEKAEEYAKSIAKVEDFLGKENIRVTKDGVVTTQVSGWQGAPVALSCLRRMAEDGTTLAPKEMISVMALTEDYVYNGELITTLAMTENLVGSKFCNANFVSTPLSNECYARLERIADEKFETTESSPGMRALVLKNQGTFFGNFGGIEIANNNHLVYLDGISRAAVNTGSNFFLNPSWSSIVAGCYYARDIENMEFKISMLLATQNAIQLRMLSNIMKEYIRDDGKSAIYEINLGNAMSPEMFIQCARELRASGIPDVSIAAHLRINPDLGIENFDWTENAHKVLDAGIDMTIKYESDGTSRPLDTMETYFLSKEERLAKADGIGEVLYHKSVRCSEDAKEMMRRGHKALLAKISYKN</sequence>
<reference evidence="1 2" key="1">
    <citation type="submission" date="2017-07" db="EMBL/GenBank/DDBJ databases">
        <title>Recovery of genomes from metagenomes via a dereplication, aggregation, and scoring strategy.</title>
        <authorList>
            <person name="Sieber C.M."/>
            <person name="Probst A.J."/>
            <person name="Sharrar A."/>
            <person name="Thomas B.C."/>
            <person name="Hess M."/>
            <person name="Tringe S.G."/>
            <person name="Banfield J.F."/>
        </authorList>
    </citation>
    <scope>NUCLEOTIDE SEQUENCE [LARGE SCALE GENOMIC DNA]</scope>
    <source>
        <strain evidence="1">JGI_Cruoil_03_44_89</strain>
    </source>
</reference>
<dbReference type="AlphaFoldDB" id="A0A235BU75"/>
<dbReference type="Proteomes" id="UP000215215">
    <property type="component" value="Unassembled WGS sequence"/>
</dbReference>
<comment type="caution">
    <text evidence="1">The sequence shown here is derived from an EMBL/GenBank/DDBJ whole genome shotgun (WGS) entry which is preliminary data.</text>
</comment>